<proteinExistence type="predicted"/>
<reference evidence="2" key="2">
    <citation type="submission" date="2020-11" db="EMBL/GenBank/DDBJ databases">
        <authorList>
            <person name="McCartney M.A."/>
            <person name="Auch B."/>
            <person name="Kono T."/>
            <person name="Mallez S."/>
            <person name="Becker A."/>
            <person name="Gohl D.M."/>
            <person name="Silverstein K.A.T."/>
            <person name="Koren S."/>
            <person name="Bechman K.B."/>
            <person name="Herman A."/>
            <person name="Abrahante J.E."/>
            <person name="Garbe J."/>
        </authorList>
    </citation>
    <scope>NUCLEOTIDE SEQUENCE</scope>
    <source>
        <strain evidence="2">Duluth1</strain>
        <tissue evidence="2">Whole animal</tissue>
    </source>
</reference>
<gene>
    <name evidence="2" type="ORF">DPMN_106152</name>
</gene>
<protein>
    <submittedName>
        <fullName evidence="2">Uncharacterized protein</fullName>
    </submittedName>
</protein>
<comment type="caution">
    <text evidence="2">The sequence shown here is derived from an EMBL/GenBank/DDBJ whole genome shotgun (WGS) entry which is preliminary data.</text>
</comment>
<sequence>MNRGVGMLEGGKSQRHVTLQPGVSERCSQDVEPLPNASLCYAQIQGRSSEGYYAGTIPFYRGTRPTSSLYERHGPLK</sequence>
<organism evidence="2 3">
    <name type="scientific">Dreissena polymorpha</name>
    <name type="common">Zebra mussel</name>
    <name type="synonym">Mytilus polymorpha</name>
    <dbReference type="NCBI Taxonomy" id="45954"/>
    <lineage>
        <taxon>Eukaryota</taxon>
        <taxon>Metazoa</taxon>
        <taxon>Spiralia</taxon>
        <taxon>Lophotrochozoa</taxon>
        <taxon>Mollusca</taxon>
        <taxon>Bivalvia</taxon>
        <taxon>Autobranchia</taxon>
        <taxon>Heteroconchia</taxon>
        <taxon>Euheterodonta</taxon>
        <taxon>Imparidentia</taxon>
        <taxon>Neoheterodontei</taxon>
        <taxon>Myida</taxon>
        <taxon>Dreissenoidea</taxon>
        <taxon>Dreissenidae</taxon>
        <taxon>Dreissena</taxon>
    </lineage>
</organism>
<dbReference type="AlphaFoldDB" id="A0A9D4K4L0"/>
<evidence type="ECO:0000256" key="1">
    <source>
        <dbReference type="SAM" id="MobiDB-lite"/>
    </source>
</evidence>
<name>A0A9D4K4L0_DREPO</name>
<evidence type="ECO:0000313" key="2">
    <source>
        <dbReference type="EMBL" id="KAH3832856.1"/>
    </source>
</evidence>
<accession>A0A9D4K4L0</accession>
<dbReference type="EMBL" id="JAIWYP010000004">
    <property type="protein sequence ID" value="KAH3832856.1"/>
    <property type="molecule type" value="Genomic_DNA"/>
</dbReference>
<evidence type="ECO:0000313" key="3">
    <source>
        <dbReference type="Proteomes" id="UP000828390"/>
    </source>
</evidence>
<reference evidence="2" key="1">
    <citation type="journal article" date="2019" name="bioRxiv">
        <title>The Genome of the Zebra Mussel, Dreissena polymorpha: A Resource for Invasive Species Research.</title>
        <authorList>
            <person name="McCartney M.A."/>
            <person name="Auch B."/>
            <person name="Kono T."/>
            <person name="Mallez S."/>
            <person name="Zhang Y."/>
            <person name="Obille A."/>
            <person name="Becker A."/>
            <person name="Abrahante J.E."/>
            <person name="Garbe J."/>
            <person name="Badalamenti J.P."/>
            <person name="Herman A."/>
            <person name="Mangelson H."/>
            <person name="Liachko I."/>
            <person name="Sullivan S."/>
            <person name="Sone E.D."/>
            <person name="Koren S."/>
            <person name="Silverstein K.A.T."/>
            <person name="Beckman K.B."/>
            <person name="Gohl D.M."/>
        </authorList>
    </citation>
    <scope>NUCLEOTIDE SEQUENCE</scope>
    <source>
        <strain evidence="2">Duluth1</strain>
        <tissue evidence="2">Whole animal</tissue>
    </source>
</reference>
<dbReference type="Proteomes" id="UP000828390">
    <property type="component" value="Unassembled WGS sequence"/>
</dbReference>
<keyword evidence="3" id="KW-1185">Reference proteome</keyword>
<feature type="region of interest" description="Disordered" evidence="1">
    <location>
        <begin position="1"/>
        <end position="30"/>
    </location>
</feature>